<evidence type="ECO:0000256" key="4">
    <source>
        <dbReference type="ARBA" id="ARBA00022989"/>
    </source>
</evidence>
<gene>
    <name evidence="8" type="ORF">ET33_14180</name>
</gene>
<dbReference type="GO" id="GO:0016020">
    <property type="term" value="C:membrane"/>
    <property type="evidence" value="ECO:0007669"/>
    <property type="project" value="UniProtKB-SubCell"/>
</dbReference>
<feature type="transmembrane region" description="Helical" evidence="6">
    <location>
        <begin position="264"/>
        <end position="281"/>
    </location>
</feature>
<comment type="similarity">
    <text evidence="2">Belongs to the EamA transporter family.</text>
</comment>
<dbReference type="eggNOG" id="COG0697">
    <property type="taxonomic scope" value="Bacteria"/>
</dbReference>
<feature type="transmembrane region" description="Helical" evidence="6">
    <location>
        <begin position="101"/>
        <end position="118"/>
    </location>
</feature>
<dbReference type="PANTHER" id="PTHR22911">
    <property type="entry name" value="ACYL-MALONYL CONDENSING ENZYME-RELATED"/>
    <property type="match status" value="1"/>
</dbReference>
<feature type="domain" description="EamA" evidence="7">
    <location>
        <begin position="154"/>
        <end position="281"/>
    </location>
</feature>
<feature type="transmembrane region" description="Helical" evidence="6">
    <location>
        <begin position="182"/>
        <end position="199"/>
    </location>
</feature>
<evidence type="ECO:0000256" key="3">
    <source>
        <dbReference type="ARBA" id="ARBA00022692"/>
    </source>
</evidence>
<accession>A0A081PAT7</accession>
<feature type="transmembrane region" description="Helical" evidence="6">
    <location>
        <begin position="153"/>
        <end position="170"/>
    </location>
</feature>
<dbReference type="InterPro" id="IPR037185">
    <property type="entry name" value="EmrE-like"/>
</dbReference>
<evidence type="ECO:0000256" key="2">
    <source>
        <dbReference type="ARBA" id="ARBA00007362"/>
    </source>
</evidence>
<feature type="transmembrane region" description="Helical" evidence="6">
    <location>
        <begin position="211"/>
        <end position="229"/>
    </location>
</feature>
<feature type="transmembrane region" description="Helical" evidence="6">
    <location>
        <begin position="125"/>
        <end position="141"/>
    </location>
</feature>
<dbReference type="InterPro" id="IPR000620">
    <property type="entry name" value="EamA_dom"/>
</dbReference>
<organism evidence="8 9">
    <name type="scientific">Paenibacillus tyrfis</name>
    <dbReference type="NCBI Taxonomy" id="1501230"/>
    <lineage>
        <taxon>Bacteria</taxon>
        <taxon>Bacillati</taxon>
        <taxon>Bacillota</taxon>
        <taxon>Bacilli</taxon>
        <taxon>Bacillales</taxon>
        <taxon>Paenibacillaceae</taxon>
        <taxon>Paenibacillus</taxon>
    </lineage>
</organism>
<dbReference type="Proteomes" id="UP000028123">
    <property type="component" value="Unassembled WGS sequence"/>
</dbReference>
<proteinExistence type="inferred from homology"/>
<evidence type="ECO:0000256" key="6">
    <source>
        <dbReference type="SAM" id="Phobius"/>
    </source>
</evidence>
<evidence type="ECO:0000256" key="1">
    <source>
        <dbReference type="ARBA" id="ARBA00004127"/>
    </source>
</evidence>
<protein>
    <submittedName>
        <fullName evidence="8">Membrane protein</fullName>
    </submittedName>
</protein>
<dbReference type="SUPFAM" id="SSF103481">
    <property type="entry name" value="Multidrug resistance efflux transporter EmrE"/>
    <property type="match status" value="2"/>
</dbReference>
<dbReference type="PANTHER" id="PTHR22911:SF6">
    <property type="entry name" value="SOLUTE CARRIER FAMILY 35 MEMBER G1"/>
    <property type="match status" value="1"/>
</dbReference>
<sequence length="291" mass="31942">MARDEERPMKNGVLLAIFSSLVFSVMNALVKAASVSIPSAEVAFFRSIIGTAIIYGMMRHSKVPFSREGIPLLVTRGVLGALYLLAYFYTISKIPLTDASILAHLSPFFVMALAVLVLKEKLSRRALTVLPVAILGAMLLIKPFQFSSYSADALIGLLSAFFAAGAAVSIRMLSQKHHTYEIVFYFLATATLVSMPLMWNDFVVPSTLDWLYLISIGVVSLLGQLFLTKAFTHENAAVVEVTRYIGIVFNAMWGFLFWMEVPDLLTAAGGVLIVTACIALSRQKRPQSKAY</sequence>
<feature type="transmembrane region" description="Helical" evidence="6">
    <location>
        <begin position="241"/>
        <end position="258"/>
    </location>
</feature>
<dbReference type="AlphaFoldDB" id="A0A081PAT7"/>
<keyword evidence="9" id="KW-1185">Reference proteome</keyword>
<keyword evidence="5 6" id="KW-0472">Membrane</keyword>
<evidence type="ECO:0000256" key="5">
    <source>
        <dbReference type="ARBA" id="ARBA00023136"/>
    </source>
</evidence>
<comment type="subcellular location">
    <subcellularLocation>
        <location evidence="1">Endomembrane system</location>
        <topology evidence="1">Multi-pass membrane protein</topology>
    </subcellularLocation>
</comment>
<comment type="caution">
    <text evidence="8">The sequence shown here is derived from an EMBL/GenBank/DDBJ whole genome shotgun (WGS) entry which is preliminary data.</text>
</comment>
<evidence type="ECO:0000313" key="8">
    <source>
        <dbReference type="EMBL" id="KEQ27810.1"/>
    </source>
</evidence>
<feature type="transmembrane region" description="Helical" evidence="6">
    <location>
        <begin position="42"/>
        <end position="58"/>
    </location>
</feature>
<feature type="domain" description="EamA" evidence="7">
    <location>
        <begin position="11"/>
        <end position="141"/>
    </location>
</feature>
<name>A0A081PAT7_9BACL</name>
<keyword evidence="3 6" id="KW-0812">Transmembrane</keyword>
<reference evidence="8 9" key="1">
    <citation type="submission" date="2014-06" db="EMBL/GenBank/DDBJ databases">
        <title>Draft genome sequence of Paenibacillus sp. MSt1.</title>
        <authorList>
            <person name="Aw Y.K."/>
            <person name="Ong K.S."/>
            <person name="Gan H.M."/>
            <person name="Lee S.M."/>
        </authorList>
    </citation>
    <scope>NUCLEOTIDE SEQUENCE [LARGE SCALE GENOMIC DNA]</scope>
    <source>
        <strain evidence="8 9">MSt1</strain>
    </source>
</reference>
<evidence type="ECO:0000313" key="9">
    <source>
        <dbReference type="Proteomes" id="UP000028123"/>
    </source>
</evidence>
<evidence type="ECO:0000259" key="7">
    <source>
        <dbReference type="Pfam" id="PF00892"/>
    </source>
</evidence>
<feature type="transmembrane region" description="Helical" evidence="6">
    <location>
        <begin position="70"/>
        <end position="89"/>
    </location>
</feature>
<keyword evidence="4 6" id="KW-1133">Transmembrane helix</keyword>
<dbReference type="EMBL" id="JNVM01000002">
    <property type="protein sequence ID" value="KEQ27810.1"/>
    <property type="molecule type" value="Genomic_DNA"/>
</dbReference>
<dbReference type="Pfam" id="PF00892">
    <property type="entry name" value="EamA"/>
    <property type="match status" value="2"/>
</dbReference>